<protein>
    <submittedName>
        <fullName evidence="2">Uncharacterized protein</fullName>
    </submittedName>
</protein>
<dbReference type="Proteomes" id="UP000590412">
    <property type="component" value="Unassembled WGS sequence"/>
</dbReference>
<dbReference type="AlphaFoldDB" id="A0A8X7NNJ9"/>
<dbReference type="InterPro" id="IPR015943">
    <property type="entry name" value="WD40/YVTN_repeat-like_dom_sf"/>
</dbReference>
<sequence length="502" mass="56623">MSEERQQLLEQKRKRLQELKSRRSGQATSVVDIPRPRAARVDVATQTTIEFDDAKHVPPTVAPSRDTQSHSDNKQLTRFDVAIQVYGIEEGDEGGMGDKTLPKTTPALPPSNKEVSTLELNDALIKSIKLVNQLQINETINLNDVKVESKANSAFILKSHSFKLDRQMTDIDVSPHKSNQLAISFAKSTAGNHDAVIFDVVEGKLIPVNYLTCVPVIVKVRFDVNNSNRIIGSSNNGGVCIWETEPASLMQSPTLTTPPCFLTIKKEWLPHWSELVLLEQIKVDTNECVLTVSKDCILNIWSSNLLSRPKYSVKLGDDEANDVWVKDAVYLGSDALIGEINKSMLKMVLAGLDGKLYDEQLNMIHEDENSLVINALDYIGKGLVITAHSDWKLRLWKEGQVAPFKVLPTTYVVSYVSQRPLVDYQFVTVGSIKRKYFVDLWDVSRRLYSPLLRIVEDIDPILSVKFTESNDILVMKERQFSLHSINVDHQWQMSENYFDKGL</sequence>
<dbReference type="SUPFAM" id="SSF50978">
    <property type="entry name" value="WD40 repeat-like"/>
    <property type="match status" value="1"/>
</dbReference>
<feature type="region of interest" description="Disordered" evidence="1">
    <location>
        <begin position="54"/>
        <end position="73"/>
    </location>
</feature>
<name>A0A8X7NNJ9_CANPA</name>
<evidence type="ECO:0000256" key="1">
    <source>
        <dbReference type="SAM" id="MobiDB-lite"/>
    </source>
</evidence>
<accession>A0A8X7NNJ9</accession>
<evidence type="ECO:0000313" key="3">
    <source>
        <dbReference type="Proteomes" id="UP000590412"/>
    </source>
</evidence>
<dbReference type="Gene3D" id="2.130.10.10">
    <property type="entry name" value="YVTN repeat-like/Quinoprotein amine dehydrogenase"/>
    <property type="match status" value="1"/>
</dbReference>
<dbReference type="InterPro" id="IPR036322">
    <property type="entry name" value="WD40_repeat_dom_sf"/>
</dbReference>
<gene>
    <name evidence="2" type="ORF">FOB60_000032</name>
</gene>
<organism evidence="2 3">
    <name type="scientific">Candida parapsilosis</name>
    <name type="common">Yeast</name>
    <dbReference type="NCBI Taxonomy" id="5480"/>
    <lineage>
        <taxon>Eukaryota</taxon>
        <taxon>Fungi</taxon>
        <taxon>Dikarya</taxon>
        <taxon>Ascomycota</taxon>
        <taxon>Saccharomycotina</taxon>
        <taxon>Pichiomycetes</taxon>
        <taxon>Debaryomycetaceae</taxon>
        <taxon>Candida/Lodderomyces clade</taxon>
        <taxon>Candida</taxon>
    </lineage>
</organism>
<reference evidence="2" key="1">
    <citation type="submission" date="2020-03" db="EMBL/GenBank/DDBJ databases">
        <title>FDA dAtabase for Regulatory Grade micrObial Sequences (FDA-ARGOS): Supporting development and validation of Infectious Disease Dx tests.</title>
        <authorList>
            <person name="Campos J."/>
            <person name="Goldberg B."/>
            <person name="Tallon L."/>
            <person name="Sadzewicz L."/>
            <person name="Vavikolanu K."/>
            <person name="Mehta A."/>
            <person name="Aluvathingal J."/>
            <person name="Nadendla S."/>
            <person name="Nandy P."/>
            <person name="Geyer C."/>
            <person name="Yan Y."/>
            <person name="Sichtig H."/>
        </authorList>
    </citation>
    <scope>NUCLEOTIDE SEQUENCE [LARGE SCALE GENOMIC DNA]</scope>
    <source>
        <strain evidence="2">FDAARGOS_652</strain>
    </source>
</reference>
<evidence type="ECO:0000313" key="2">
    <source>
        <dbReference type="EMBL" id="KAF6058450.1"/>
    </source>
</evidence>
<dbReference type="EMBL" id="JABWAB010000001">
    <property type="protein sequence ID" value="KAF6058450.1"/>
    <property type="molecule type" value="Genomic_DNA"/>
</dbReference>
<comment type="caution">
    <text evidence="2">The sequence shown here is derived from an EMBL/GenBank/DDBJ whole genome shotgun (WGS) entry which is preliminary data.</text>
</comment>
<proteinExistence type="predicted"/>